<accession>A0ACC1YJX4</accession>
<proteinExistence type="predicted"/>
<protein>
    <submittedName>
        <fullName evidence="1">Vinorine synthase</fullName>
    </submittedName>
</protein>
<dbReference type="EMBL" id="CM051396">
    <property type="protein sequence ID" value="KAJ4723497.1"/>
    <property type="molecule type" value="Genomic_DNA"/>
</dbReference>
<organism evidence="1 2">
    <name type="scientific">Melia azedarach</name>
    <name type="common">Chinaberry tree</name>
    <dbReference type="NCBI Taxonomy" id="155640"/>
    <lineage>
        <taxon>Eukaryota</taxon>
        <taxon>Viridiplantae</taxon>
        <taxon>Streptophyta</taxon>
        <taxon>Embryophyta</taxon>
        <taxon>Tracheophyta</taxon>
        <taxon>Spermatophyta</taxon>
        <taxon>Magnoliopsida</taxon>
        <taxon>eudicotyledons</taxon>
        <taxon>Gunneridae</taxon>
        <taxon>Pentapetalae</taxon>
        <taxon>rosids</taxon>
        <taxon>malvids</taxon>
        <taxon>Sapindales</taxon>
        <taxon>Meliaceae</taxon>
        <taxon>Melia</taxon>
    </lineage>
</organism>
<sequence length="438" mass="50409">MQLQILSKKLIKPTNPTPPNLRRLKISSIDQFHPPLYLSYIFCYPVQNQDDRAHNPDRINQLQKSLSEILTLYYPLAGRYIKHNLSIDCNDDGVQFSETKIDSNLAPFLVNDADCKQLIRFVQRQTESASAPLVSVQCNVFECGGLVVGVNISHRFFDGIDFAKFLNGWAEVCRIGIHEVNRPEFNLFSLLPVREVLSENKYLPPFKPGLKLSSKTFVFNHLLSNLRKYFKLTRLQLVTGVIWKALTRASEARHGKLRPSVIAHMLSLRRRTPLPISDDCCGNLMMPVIARFTPEKKKSYYNLEFQDFSFLLRQAITNVVNECRKLKNGDDLFSTVKNAWGEANREFDREEADTYLFTSGGTMPFHLDFGWGKSTRACHVQSEVEMIVLVDSRDGDGIEARIYLDEITMQFFEQDHDIIAFTSQEQQQDHPIFLRSRC</sequence>
<evidence type="ECO:0000313" key="1">
    <source>
        <dbReference type="EMBL" id="KAJ4723497.1"/>
    </source>
</evidence>
<gene>
    <name evidence="1" type="ORF">OWV82_006863</name>
</gene>
<evidence type="ECO:0000313" key="2">
    <source>
        <dbReference type="Proteomes" id="UP001164539"/>
    </source>
</evidence>
<reference evidence="1 2" key="1">
    <citation type="journal article" date="2023" name="Science">
        <title>Complex scaffold remodeling in plant triterpene biosynthesis.</title>
        <authorList>
            <person name="De La Pena R."/>
            <person name="Hodgson H."/>
            <person name="Liu J.C."/>
            <person name="Stephenson M.J."/>
            <person name="Martin A.C."/>
            <person name="Owen C."/>
            <person name="Harkess A."/>
            <person name="Leebens-Mack J."/>
            <person name="Jimenez L.E."/>
            <person name="Osbourn A."/>
            <person name="Sattely E.S."/>
        </authorList>
    </citation>
    <scope>NUCLEOTIDE SEQUENCE [LARGE SCALE GENOMIC DNA]</scope>
    <source>
        <strain evidence="2">cv. JPN11</strain>
        <tissue evidence="1">Leaf</tissue>
    </source>
</reference>
<keyword evidence="2" id="KW-1185">Reference proteome</keyword>
<name>A0ACC1YJX4_MELAZ</name>
<dbReference type="Proteomes" id="UP001164539">
    <property type="component" value="Chromosome 3"/>
</dbReference>
<comment type="caution">
    <text evidence="1">The sequence shown here is derived from an EMBL/GenBank/DDBJ whole genome shotgun (WGS) entry which is preliminary data.</text>
</comment>